<dbReference type="EMBL" id="UOGA01000214">
    <property type="protein sequence ID" value="VAX22006.1"/>
    <property type="molecule type" value="Genomic_DNA"/>
</dbReference>
<evidence type="ECO:0000256" key="4">
    <source>
        <dbReference type="SAM" id="MobiDB-lite"/>
    </source>
</evidence>
<gene>
    <name evidence="6" type="ORF">MNBD_NITROSPINAE04-1460</name>
</gene>
<dbReference type="HAMAP" id="MF_00168">
    <property type="entry name" value="Q_tRNA_Tgt"/>
    <property type="match status" value="1"/>
</dbReference>
<dbReference type="Gene3D" id="3.20.20.105">
    <property type="entry name" value="Queuine tRNA-ribosyltransferase-like"/>
    <property type="match status" value="1"/>
</dbReference>
<feature type="domain" description="tRNA-guanine(15) transglycosylase-like" evidence="5">
    <location>
        <begin position="14"/>
        <end position="363"/>
    </location>
</feature>
<dbReference type="AlphaFoldDB" id="A0A3B1BUM5"/>
<dbReference type="GO" id="GO:0008616">
    <property type="term" value="P:tRNA queuosine(34) biosynthetic process"/>
    <property type="evidence" value="ECO:0007669"/>
    <property type="project" value="TreeGrafter"/>
</dbReference>
<dbReference type="GO" id="GO:0008479">
    <property type="term" value="F:tRNA-guanosine(34) queuine transglycosylase activity"/>
    <property type="evidence" value="ECO:0007669"/>
    <property type="project" value="InterPro"/>
</dbReference>
<name>A0A3B1BUM5_9ZZZZ</name>
<reference evidence="6" key="1">
    <citation type="submission" date="2018-06" db="EMBL/GenBank/DDBJ databases">
        <authorList>
            <person name="Zhirakovskaya E."/>
        </authorList>
    </citation>
    <scope>NUCLEOTIDE SEQUENCE</scope>
</reference>
<dbReference type="SUPFAM" id="SSF51713">
    <property type="entry name" value="tRNA-guanine transglycosylase"/>
    <property type="match status" value="1"/>
</dbReference>
<dbReference type="GO" id="GO:0005829">
    <property type="term" value="C:cytosol"/>
    <property type="evidence" value="ECO:0007669"/>
    <property type="project" value="TreeGrafter"/>
</dbReference>
<organism evidence="6">
    <name type="scientific">hydrothermal vent metagenome</name>
    <dbReference type="NCBI Taxonomy" id="652676"/>
    <lineage>
        <taxon>unclassified sequences</taxon>
        <taxon>metagenomes</taxon>
        <taxon>ecological metagenomes</taxon>
    </lineage>
</organism>
<feature type="compositionally biased region" description="Polar residues" evidence="4">
    <location>
        <begin position="1"/>
        <end position="13"/>
    </location>
</feature>
<dbReference type="InterPro" id="IPR036511">
    <property type="entry name" value="TGT-like_sf"/>
</dbReference>
<keyword evidence="1 6" id="KW-0328">Glycosyltransferase</keyword>
<dbReference type="PANTHER" id="PTHR46499">
    <property type="entry name" value="QUEUINE TRNA-RIBOSYLTRANSFERASE"/>
    <property type="match status" value="1"/>
</dbReference>
<dbReference type="PANTHER" id="PTHR46499:SF1">
    <property type="entry name" value="QUEUINE TRNA-RIBOSYLTRANSFERASE"/>
    <property type="match status" value="1"/>
</dbReference>
<dbReference type="InterPro" id="IPR050076">
    <property type="entry name" value="ArchSynthase1/Queuine_TRR"/>
</dbReference>
<dbReference type="FunFam" id="3.20.20.105:FF:000001">
    <property type="entry name" value="Queuine tRNA-ribosyltransferase"/>
    <property type="match status" value="1"/>
</dbReference>
<keyword evidence="3" id="KW-0819">tRNA processing</keyword>
<dbReference type="InterPro" id="IPR004803">
    <property type="entry name" value="TGT"/>
</dbReference>
<dbReference type="NCBIfam" id="TIGR00430">
    <property type="entry name" value="Q_tRNA_tgt"/>
    <property type="match status" value="1"/>
</dbReference>
<sequence length="366" mass="40491">MDLNFTVTKTDPSSKGRIGTMQTSHGPVDTPVFMPVGTQATVKTLDPEEVKALGYDIILSNTYHLYLRPGHQTIKAIGGLHKFMGYSGSLLTDSGGFQVFSMKDLVKITENGIRFASHLDGSRHDFTPEFAIEVQEALGADIIMALDEMVTPDSSDDYAREASLRSTRWGERCLNARTRPDIALFGITQGGFDEKLRRQSAQQIVNLGFDGYAIGGLSVGESKEIMSAMIESVEPILPQDKPRYLMGVGTPDDLVRCVAQGIDMFDCVMPTRNARNGYLFTSQGRVGIKNAKYAKDESPLDPLCDCSTCLRFTRAYLRHLFMAGEILALRLNTIHNLSFYKRRMEKIGEAIHAGTLGEWADSLKDQ</sequence>
<proteinExistence type="inferred from homology"/>
<dbReference type="EC" id="2.4.2.29" evidence="6"/>
<evidence type="ECO:0000259" key="5">
    <source>
        <dbReference type="Pfam" id="PF01702"/>
    </source>
</evidence>
<evidence type="ECO:0000256" key="2">
    <source>
        <dbReference type="ARBA" id="ARBA00022679"/>
    </source>
</evidence>
<evidence type="ECO:0000256" key="1">
    <source>
        <dbReference type="ARBA" id="ARBA00022676"/>
    </source>
</evidence>
<accession>A0A3B1BUM5</accession>
<protein>
    <submittedName>
        <fullName evidence="6">Queuine tRNA-ribosyltransferase</fullName>
        <ecNumber evidence="6">2.4.2.29</ecNumber>
    </submittedName>
</protein>
<feature type="region of interest" description="Disordered" evidence="4">
    <location>
        <begin position="1"/>
        <end position="24"/>
    </location>
</feature>
<dbReference type="NCBIfam" id="TIGR00449">
    <property type="entry name" value="tgt_general"/>
    <property type="match status" value="1"/>
</dbReference>
<keyword evidence="2 6" id="KW-0808">Transferase</keyword>
<evidence type="ECO:0000256" key="3">
    <source>
        <dbReference type="ARBA" id="ARBA00022694"/>
    </source>
</evidence>
<dbReference type="InterPro" id="IPR002616">
    <property type="entry name" value="tRNA_ribo_trans-like"/>
</dbReference>
<evidence type="ECO:0000313" key="6">
    <source>
        <dbReference type="EMBL" id="VAX22006.1"/>
    </source>
</evidence>
<dbReference type="Pfam" id="PF01702">
    <property type="entry name" value="TGT"/>
    <property type="match status" value="1"/>
</dbReference>